<evidence type="ECO:0008006" key="4">
    <source>
        <dbReference type="Google" id="ProtNLM"/>
    </source>
</evidence>
<proteinExistence type="predicted"/>
<organism evidence="2 3">
    <name type="scientific">Lactobacillus amylolyticus DSM 11664</name>
    <dbReference type="NCBI Taxonomy" id="585524"/>
    <lineage>
        <taxon>Bacteria</taxon>
        <taxon>Bacillati</taxon>
        <taxon>Bacillota</taxon>
        <taxon>Bacilli</taxon>
        <taxon>Lactobacillales</taxon>
        <taxon>Lactobacillaceae</taxon>
        <taxon>Lactobacillus</taxon>
    </lineage>
</organism>
<dbReference type="EMBL" id="ADNY01000011">
    <property type="protein sequence ID" value="EFG56053.1"/>
    <property type="molecule type" value="Genomic_DNA"/>
</dbReference>
<dbReference type="AlphaFoldDB" id="D4YRV9"/>
<gene>
    <name evidence="2" type="ORF">HMPREF0493_0237</name>
</gene>
<name>D4YRV9_9LACO</name>
<dbReference type="OrthoDB" id="2329678at2"/>
<dbReference type="eggNOG" id="ENOG5030A7E">
    <property type="taxonomic scope" value="Bacteria"/>
</dbReference>
<keyword evidence="1" id="KW-0812">Transmembrane</keyword>
<feature type="transmembrane region" description="Helical" evidence="1">
    <location>
        <begin position="71"/>
        <end position="88"/>
    </location>
</feature>
<comment type="caution">
    <text evidence="2">The sequence shown here is derived from an EMBL/GenBank/DDBJ whole genome shotgun (WGS) entry which is preliminary data.</text>
</comment>
<dbReference type="STRING" id="83683.B1745_04200"/>
<reference evidence="2 3" key="1">
    <citation type="submission" date="2010-04" db="EMBL/GenBank/DDBJ databases">
        <authorList>
            <person name="Muzny D."/>
            <person name="Qin X."/>
            <person name="Deng J."/>
            <person name="Jiang H."/>
            <person name="Liu Y."/>
            <person name="Qu J."/>
            <person name="Song X.-Z."/>
            <person name="Zhang L."/>
            <person name="Thornton R."/>
            <person name="Coyle M."/>
            <person name="Francisco L."/>
            <person name="Jackson L."/>
            <person name="Javaid M."/>
            <person name="Korchina V."/>
            <person name="Kovar C."/>
            <person name="Mata R."/>
            <person name="Mathew T."/>
            <person name="Ngo R."/>
            <person name="Nguyen L."/>
            <person name="Nguyen N."/>
            <person name="Okwuonu G."/>
            <person name="Ongeri F."/>
            <person name="Pham C."/>
            <person name="Simmons D."/>
            <person name="Wilczek-Boney K."/>
            <person name="Hale W."/>
            <person name="Jakkamsetti A."/>
            <person name="Pham P."/>
            <person name="Ruth R."/>
            <person name="San Lucas F."/>
            <person name="Warren J."/>
            <person name="Zhang J."/>
            <person name="Zhao Z."/>
            <person name="Zhou C."/>
            <person name="Zhu D."/>
            <person name="Lee S."/>
            <person name="Bess C."/>
            <person name="Blankenburg K."/>
            <person name="Forbes L."/>
            <person name="Fu Q."/>
            <person name="Gubbala S."/>
            <person name="Hirani K."/>
            <person name="Jayaseelan J.C."/>
            <person name="Lara F."/>
            <person name="Munidasa M."/>
            <person name="Palculict T."/>
            <person name="Patil S."/>
            <person name="Pu L.-L."/>
            <person name="Saada N."/>
            <person name="Tang L."/>
            <person name="Weissenberger G."/>
            <person name="Zhu Y."/>
            <person name="Hemphill L."/>
            <person name="Shang Y."/>
            <person name="Youmans B."/>
            <person name="Ayvaz T."/>
            <person name="Ross M."/>
            <person name="Santibanez J."/>
            <person name="Aqrawi P."/>
            <person name="Gross S."/>
            <person name="Joshi V."/>
            <person name="Fowler G."/>
            <person name="Nazareth L."/>
            <person name="Reid J."/>
            <person name="Worley K."/>
            <person name="Petrosino J."/>
            <person name="Highlander S."/>
            <person name="Gibbs R."/>
        </authorList>
    </citation>
    <scope>NUCLEOTIDE SEQUENCE [LARGE SCALE GENOMIC DNA]</scope>
    <source>
        <strain evidence="2 3">DSM 11664</strain>
    </source>
</reference>
<keyword evidence="1" id="KW-1133">Transmembrane helix</keyword>
<dbReference type="RefSeq" id="WP_006351391.1">
    <property type="nucleotide sequence ID" value="NZ_ADNY01000011.1"/>
</dbReference>
<evidence type="ECO:0000313" key="3">
    <source>
        <dbReference type="Proteomes" id="UP000004069"/>
    </source>
</evidence>
<sequence length="92" mass="10566">MIIKIAMIVFIILLLLTAWYMWHRRSGQFLIYDVGSHPELEKALTWTSIALMCESVLGLIIVFFGNKYMNLITIALACLTILIFGLLFNQNN</sequence>
<evidence type="ECO:0000313" key="2">
    <source>
        <dbReference type="EMBL" id="EFG56053.1"/>
    </source>
</evidence>
<accession>D4YRV9</accession>
<protein>
    <recommendedName>
        <fullName evidence="4">DoxX family protein</fullName>
    </recommendedName>
</protein>
<keyword evidence="3" id="KW-1185">Reference proteome</keyword>
<keyword evidence="1" id="KW-0472">Membrane</keyword>
<feature type="transmembrane region" description="Helical" evidence="1">
    <location>
        <begin position="5"/>
        <end position="23"/>
    </location>
</feature>
<dbReference type="Proteomes" id="UP000004069">
    <property type="component" value="Unassembled WGS sequence"/>
</dbReference>
<feature type="transmembrane region" description="Helical" evidence="1">
    <location>
        <begin position="43"/>
        <end position="64"/>
    </location>
</feature>
<evidence type="ECO:0000256" key="1">
    <source>
        <dbReference type="SAM" id="Phobius"/>
    </source>
</evidence>